<reference evidence="1 3" key="1">
    <citation type="journal article" date="2016" name="Genome Announc.">
        <title>Complete Genome Sequence of the Amino Acid-Fermenting Clostridium propionicum X2 (DSM 1682).</title>
        <authorList>
            <person name="Poehlein A."/>
            <person name="Schlien K."/>
            <person name="Chowdhury N.P."/>
            <person name="Gottschalk G."/>
            <person name="Buckel W."/>
            <person name="Daniel R."/>
        </authorList>
    </citation>
    <scope>NUCLEOTIDE SEQUENCE [LARGE SCALE GENOMIC DNA]</scope>
    <source>
        <strain evidence="1 3">X2</strain>
    </source>
</reference>
<keyword evidence="3" id="KW-1185">Reference proteome</keyword>
<dbReference type="AlphaFoldDB" id="A0A0X8V944"/>
<name>A0A0X8V944_ANAPI</name>
<evidence type="ECO:0000313" key="3">
    <source>
        <dbReference type="Proteomes" id="UP000068026"/>
    </source>
</evidence>
<sequence length="557" mass="61997">MAKTSVDISFGLVDVTAKMDTTTSAVDKQPFINLNDLKLEGVYPPKAATLEQNYWKLDGTFNTFPDNPQDISWGIWSSTMAGEDGHFVVPIVLTLSFQNLHESLGLTFEFNPYDNSYCNDLNIKWYQGTTLLYNLDFSPDSWRYACMQKVENYNKIIITFRSMNKPYRFLKVQNIMHGVIKEFGSTELKTAKVLEEIDLTGLTLSVNTLDFSMFSRDDAFNIFNPSGVYTLLQRKQQLIVSGTKNEEKMHMGTFFVDEMESQTNKILSISAVDPIGIMDGTTFMGALYKNAIAADVVGEIMEGAGFGYALDNALRNKTVTGHIPICSHREALQMVVFSIGGFVSTSRGGTVNIKKIPEITSVPTSQIGMNRKHIGTKVKLRNLVTGVDVVEHNFTLKSMSEEICKVNLEVGSNTIIFSEPASNISVSRGTIIQFGVNYCIVNSTAAGECTVSGKKYDYSQKTIQKRLPNIPAGEKELIEKVDCRLIHSMNSNEIAQRLLDIYQYRIEQSLSFILDRESVGDLADIETEYGVYRGAVVEKLDIDLTGGYVTKAVVVGV</sequence>
<reference evidence="2" key="3">
    <citation type="submission" date="2016-11" db="EMBL/GenBank/DDBJ databases">
        <authorList>
            <person name="Varghese N."/>
            <person name="Submissions S."/>
        </authorList>
    </citation>
    <scope>NUCLEOTIDE SEQUENCE</scope>
    <source>
        <strain evidence="2">DSM 1682</strain>
    </source>
</reference>
<dbReference type="OrthoDB" id="2519897at2"/>
<dbReference type="EMBL" id="CP014223">
    <property type="protein sequence ID" value="AMJ40386.1"/>
    <property type="molecule type" value="Genomic_DNA"/>
</dbReference>
<reference evidence="4" key="4">
    <citation type="submission" date="2016-11" db="EMBL/GenBank/DDBJ databases">
        <authorList>
            <person name="Jaros S."/>
            <person name="Januszkiewicz K."/>
            <person name="Wedrychowicz H."/>
        </authorList>
    </citation>
    <scope>NUCLEOTIDE SEQUENCE [LARGE SCALE GENOMIC DNA]</scope>
    <source>
        <strain evidence="4">DSM 1682</strain>
    </source>
</reference>
<dbReference type="KEGG" id="cpro:CPRO_07850"/>
<dbReference type="EMBL" id="FQUA01000002">
    <property type="protein sequence ID" value="SHE43484.1"/>
    <property type="molecule type" value="Genomic_DNA"/>
</dbReference>
<evidence type="ECO:0000313" key="1">
    <source>
        <dbReference type="EMBL" id="AMJ40386.1"/>
    </source>
</evidence>
<protein>
    <recommendedName>
        <fullName evidence="5">Prophage endopeptidase tail</fullName>
    </recommendedName>
</protein>
<dbReference type="Proteomes" id="UP000068026">
    <property type="component" value="Chromosome"/>
</dbReference>
<reference evidence="3" key="2">
    <citation type="submission" date="2016-01" db="EMBL/GenBank/DDBJ databases">
        <authorList>
            <person name="Poehlein A."/>
            <person name="Schlien K."/>
            <person name="Gottschalk G."/>
            <person name="Buckel W."/>
            <person name="Daniel R."/>
        </authorList>
    </citation>
    <scope>NUCLEOTIDE SEQUENCE [LARGE SCALE GENOMIC DNA]</scope>
    <source>
        <strain evidence="3">X2</strain>
    </source>
</reference>
<dbReference type="RefSeq" id="WP_082754215.1">
    <property type="nucleotide sequence ID" value="NZ_CP014223.1"/>
</dbReference>
<accession>A0A0X8V944</accession>
<gene>
    <name evidence="1" type="ORF">CPRO_07850</name>
    <name evidence="2" type="ORF">SAMN02745151_00695</name>
</gene>
<organism evidence="2 4">
    <name type="scientific">Anaerotignum propionicum DSM 1682</name>
    <dbReference type="NCBI Taxonomy" id="991789"/>
    <lineage>
        <taxon>Bacteria</taxon>
        <taxon>Bacillati</taxon>
        <taxon>Bacillota</taxon>
        <taxon>Clostridia</taxon>
        <taxon>Lachnospirales</taxon>
        <taxon>Anaerotignaceae</taxon>
        <taxon>Anaerotignum</taxon>
    </lineage>
</organism>
<evidence type="ECO:0000313" key="4">
    <source>
        <dbReference type="Proteomes" id="UP000184204"/>
    </source>
</evidence>
<proteinExistence type="predicted"/>
<dbReference type="Proteomes" id="UP000184204">
    <property type="component" value="Unassembled WGS sequence"/>
</dbReference>
<evidence type="ECO:0000313" key="2">
    <source>
        <dbReference type="EMBL" id="SHE43484.1"/>
    </source>
</evidence>
<evidence type="ECO:0008006" key="5">
    <source>
        <dbReference type="Google" id="ProtNLM"/>
    </source>
</evidence>